<proteinExistence type="predicted"/>
<dbReference type="PRINTS" id="PR00420">
    <property type="entry name" value="RNGMNOXGNASE"/>
</dbReference>
<organism evidence="6 7">
    <name type="scientific">Streptomyces oryzae</name>
    <dbReference type="NCBI Taxonomy" id="1434886"/>
    <lineage>
        <taxon>Bacteria</taxon>
        <taxon>Bacillati</taxon>
        <taxon>Actinomycetota</taxon>
        <taxon>Actinomycetes</taxon>
        <taxon>Kitasatosporales</taxon>
        <taxon>Streptomycetaceae</taxon>
        <taxon>Streptomyces</taxon>
    </lineage>
</organism>
<evidence type="ECO:0000256" key="4">
    <source>
        <dbReference type="SAM" id="MobiDB-lite"/>
    </source>
</evidence>
<dbReference type="PANTHER" id="PTHR43004">
    <property type="entry name" value="TRK SYSTEM POTASSIUM UPTAKE PROTEIN"/>
    <property type="match status" value="1"/>
</dbReference>
<dbReference type="PANTHER" id="PTHR43004:SF19">
    <property type="entry name" value="BINDING MONOOXYGENASE, PUTATIVE (JCVI)-RELATED"/>
    <property type="match status" value="1"/>
</dbReference>
<comment type="caution">
    <text evidence="6">The sequence shown here is derived from an EMBL/GenBank/DDBJ whole genome shotgun (WGS) entry which is preliminary data.</text>
</comment>
<evidence type="ECO:0000313" key="7">
    <source>
        <dbReference type="Proteomes" id="UP001519064"/>
    </source>
</evidence>
<dbReference type="Proteomes" id="UP001519064">
    <property type="component" value="Unassembled WGS sequence"/>
</dbReference>
<evidence type="ECO:0000256" key="1">
    <source>
        <dbReference type="ARBA" id="ARBA00001974"/>
    </source>
</evidence>
<comment type="cofactor">
    <cofactor evidence="1">
        <name>FAD</name>
        <dbReference type="ChEBI" id="CHEBI:57692"/>
    </cofactor>
</comment>
<keyword evidence="6" id="KW-0560">Oxidoreductase</keyword>
<keyword evidence="3" id="KW-0274">FAD</keyword>
<evidence type="ECO:0000259" key="5">
    <source>
        <dbReference type="Pfam" id="PF01494"/>
    </source>
</evidence>
<keyword evidence="2" id="KW-0285">Flavoprotein</keyword>
<evidence type="ECO:0000313" key="6">
    <source>
        <dbReference type="EMBL" id="MBO8194591.1"/>
    </source>
</evidence>
<reference evidence="6 7" key="1">
    <citation type="submission" date="2020-11" db="EMBL/GenBank/DDBJ databases">
        <title>Streptomyces spirodelae sp. nov., isolated from duckweed.</title>
        <authorList>
            <person name="Saimee Y."/>
            <person name="Duangmal K."/>
        </authorList>
    </citation>
    <scope>NUCLEOTIDE SEQUENCE [LARGE SCALE GENOMIC DNA]</scope>
    <source>
        <strain evidence="6 7">S16-07</strain>
    </source>
</reference>
<dbReference type="RefSeq" id="WP_209241692.1">
    <property type="nucleotide sequence ID" value="NZ_JADKMA010000135.1"/>
</dbReference>
<dbReference type="Gene3D" id="3.40.30.120">
    <property type="match status" value="1"/>
</dbReference>
<dbReference type="InterPro" id="IPR050641">
    <property type="entry name" value="RIFMO-like"/>
</dbReference>
<protein>
    <submittedName>
        <fullName evidence="6">FAD-dependent monooxygenase</fullName>
    </submittedName>
</protein>
<dbReference type="InterPro" id="IPR036188">
    <property type="entry name" value="FAD/NAD-bd_sf"/>
</dbReference>
<accession>A0ABS3XGS9</accession>
<dbReference type="GO" id="GO:0004497">
    <property type="term" value="F:monooxygenase activity"/>
    <property type="evidence" value="ECO:0007669"/>
    <property type="project" value="UniProtKB-KW"/>
</dbReference>
<dbReference type="SUPFAM" id="SSF51905">
    <property type="entry name" value="FAD/NAD(P)-binding domain"/>
    <property type="match status" value="1"/>
</dbReference>
<dbReference type="Gene3D" id="3.50.50.60">
    <property type="entry name" value="FAD/NAD(P)-binding domain"/>
    <property type="match status" value="1"/>
</dbReference>
<name>A0ABS3XGS9_9ACTN</name>
<sequence length="497" mass="53132">MVNEEVVVAGGGPVGLMLAAELRLAGVSVTVLEREPAPRSLPMVRGIHARTLETLECRGLLEEFRSRGRTQNRAHYAGMWLLDLTDLPTRHAYSLGIEQGHVIDILSRRAEGLGARILPGHEVSSVVQDDHGVTAGVNGPGGSHSLRCRFLIGCDGGRSLVRSQAGIGFPGSAPSVTGLIAAATVSPPDALPTGWHRLSGGVLVNGGGPSALADHTIGTFEFDRTPTDRGVAPTADEVRHSIRRVTGSEVTIDVLHWIIRFTDNTRQADRYRLGRVLVAGDAAHVHFPAGGQGLNLGLQDAVNLGWKLAAVVRGHATTELLDTYHRERHPVAARVLDNTRAQIQLMRPGHDTDTLRDVVAALASTRQGGRRLAEQITGLDITCPVPTETPHPLVGRYVPHLTLGTAAQPTSPAELLRTGRFLLIDLADRGDRRALARRWGDRLTTVSATPPEEADHAADAILVRPDGYIAWATDTPENEPGSFSRALTTWAGPPGTP</sequence>
<dbReference type="InterPro" id="IPR002938">
    <property type="entry name" value="FAD-bd"/>
</dbReference>
<dbReference type="Gene3D" id="3.30.70.2450">
    <property type="match status" value="1"/>
</dbReference>
<feature type="region of interest" description="Disordered" evidence="4">
    <location>
        <begin position="476"/>
        <end position="497"/>
    </location>
</feature>
<evidence type="ECO:0000256" key="3">
    <source>
        <dbReference type="ARBA" id="ARBA00022827"/>
    </source>
</evidence>
<evidence type="ECO:0000256" key="2">
    <source>
        <dbReference type="ARBA" id="ARBA00022630"/>
    </source>
</evidence>
<gene>
    <name evidence="6" type="ORF">ITI46_23470</name>
</gene>
<dbReference type="Pfam" id="PF21274">
    <property type="entry name" value="Rng_hyd_C"/>
    <property type="match status" value="1"/>
</dbReference>
<feature type="domain" description="FAD-binding" evidence="5">
    <location>
        <begin position="5"/>
        <end position="339"/>
    </location>
</feature>
<dbReference type="Pfam" id="PF01494">
    <property type="entry name" value="FAD_binding_3"/>
    <property type="match status" value="1"/>
</dbReference>
<keyword evidence="6" id="KW-0503">Monooxygenase</keyword>
<keyword evidence="7" id="KW-1185">Reference proteome</keyword>
<dbReference type="EMBL" id="JADKMA010000135">
    <property type="protein sequence ID" value="MBO8194591.1"/>
    <property type="molecule type" value="Genomic_DNA"/>
</dbReference>